<dbReference type="InParanoid" id="A0A6J2YAC6"/>
<proteinExistence type="predicted"/>
<evidence type="ECO:0000313" key="3">
    <source>
        <dbReference type="RefSeq" id="XP_030759880.1"/>
    </source>
</evidence>
<dbReference type="OrthoDB" id="309640at2759"/>
<feature type="region of interest" description="Disordered" evidence="1">
    <location>
        <begin position="1"/>
        <end position="135"/>
    </location>
</feature>
<dbReference type="Proteomes" id="UP000504635">
    <property type="component" value="Unplaced"/>
</dbReference>
<dbReference type="RefSeq" id="XP_030759880.1">
    <property type="nucleotide sequence ID" value="XM_030904020.1"/>
</dbReference>
<reference evidence="3" key="1">
    <citation type="submission" date="2025-08" db="UniProtKB">
        <authorList>
            <consortium name="RefSeq"/>
        </authorList>
    </citation>
    <scope>IDENTIFICATION</scope>
    <source>
        <tissue evidence="3">Gonads</tissue>
    </source>
</reference>
<evidence type="ECO:0000313" key="2">
    <source>
        <dbReference type="Proteomes" id="UP000504635"/>
    </source>
</evidence>
<feature type="compositionally biased region" description="Basic residues" evidence="1">
    <location>
        <begin position="35"/>
        <end position="46"/>
    </location>
</feature>
<feature type="compositionally biased region" description="Acidic residues" evidence="1">
    <location>
        <begin position="52"/>
        <end position="71"/>
    </location>
</feature>
<organism evidence="2 3">
    <name type="scientific">Sitophilus oryzae</name>
    <name type="common">Rice weevil</name>
    <name type="synonym">Curculio oryzae</name>
    <dbReference type="NCBI Taxonomy" id="7048"/>
    <lineage>
        <taxon>Eukaryota</taxon>
        <taxon>Metazoa</taxon>
        <taxon>Ecdysozoa</taxon>
        <taxon>Arthropoda</taxon>
        <taxon>Hexapoda</taxon>
        <taxon>Insecta</taxon>
        <taxon>Pterygota</taxon>
        <taxon>Neoptera</taxon>
        <taxon>Endopterygota</taxon>
        <taxon>Coleoptera</taxon>
        <taxon>Polyphaga</taxon>
        <taxon>Cucujiformia</taxon>
        <taxon>Curculionidae</taxon>
        <taxon>Dryophthorinae</taxon>
        <taxon>Sitophilus</taxon>
    </lineage>
</organism>
<accession>A0A6J2YAC6</accession>
<feature type="compositionally biased region" description="Low complexity" evidence="1">
    <location>
        <begin position="122"/>
        <end position="132"/>
    </location>
</feature>
<dbReference type="AlphaFoldDB" id="A0A6J2YAC6"/>
<gene>
    <name evidence="3" type="primary">LOC115885195</name>
</gene>
<keyword evidence="2" id="KW-1185">Reference proteome</keyword>
<protein>
    <submittedName>
        <fullName evidence="3">Nucleolin 2-like</fullName>
    </submittedName>
</protein>
<feature type="compositionally biased region" description="Polar residues" evidence="1">
    <location>
        <begin position="103"/>
        <end position="112"/>
    </location>
</feature>
<feature type="compositionally biased region" description="Basic residues" evidence="1">
    <location>
        <begin position="76"/>
        <end position="93"/>
    </location>
</feature>
<feature type="compositionally biased region" description="Basic and acidic residues" evidence="1">
    <location>
        <begin position="24"/>
        <end position="34"/>
    </location>
</feature>
<sequence length="242" mass="27459">MSRRHDSENEDDPEPFQSSGDEWSIEKDEKEGGRRKSARISRRPKRAVVDESASEENENSSDSEDDSFSEEEPVKKRTNNKKPAGKPSPKKRKVTNDSEFSEDTNSNISQEDNGIKKEASTDSDSSKSFSRSGPRKFIPKTIYSEEFATGSFVILKKDAQGGDPKKHPCIWRIDGKALLQKYEAFDEDDKVRHKNTSVYTGWSPLDKDLYAPITVDVVRHNNNNLTVEVQWDKLNILNADSD</sequence>
<dbReference type="KEGG" id="soy:115885195"/>
<evidence type="ECO:0000256" key="1">
    <source>
        <dbReference type="SAM" id="MobiDB-lite"/>
    </source>
</evidence>
<name>A0A6J2YAC6_SITOR</name>
<dbReference type="GeneID" id="115885195"/>